<proteinExistence type="predicted"/>
<comment type="caution">
    <text evidence="1">The sequence shown here is derived from an EMBL/GenBank/DDBJ whole genome shotgun (WGS) entry which is preliminary data.</text>
</comment>
<evidence type="ECO:0000313" key="2">
    <source>
        <dbReference type="Proteomes" id="UP001595880"/>
    </source>
</evidence>
<dbReference type="RefSeq" id="WP_390200738.1">
    <property type="nucleotide sequence ID" value="NZ_JBHSDV010000006.1"/>
</dbReference>
<organism evidence="1 2">
    <name type="scientific">Gracilibacillus marinus</name>
    <dbReference type="NCBI Taxonomy" id="630535"/>
    <lineage>
        <taxon>Bacteria</taxon>
        <taxon>Bacillati</taxon>
        <taxon>Bacillota</taxon>
        <taxon>Bacilli</taxon>
        <taxon>Bacillales</taxon>
        <taxon>Bacillaceae</taxon>
        <taxon>Gracilibacillus</taxon>
    </lineage>
</organism>
<accession>A0ABV8VX71</accession>
<keyword evidence="2" id="KW-1185">Reference proteome</keyword>
<protein>
    <submittedName>
        <fullName evidence="1">Uncharacterized protein</fullName>
    </submittedName>
</protein>
<dbReference type="EMBL" id="JBHSDV010000006">
    <property type="protein sequence ID" value="MFC4389132.1"/>
    <property type="molecule type" value="Genomic_DNA"/>
</dbReference>
<reference evidence="2" key="1">
    <citation type="journal article" date="2019" name="Int. J. Syst. Evol. Microbiol.">
        <title>The Global Catalogue of Microorganisms (GCM) 10K type strain sequencing project: providing services to taxonomists for standard genome sequencing and annotation.</title>
        <authorList>
            <consortium name="The Broad Institute Genomics Platform"/>
            <consortium name="The Broad Institute Genome Sequencing Center for Infectious Disease"/>
            <person name="Wu L."/>
            <person name="Ma J."/>
        </authorList>
    </citation>
    <scope>NUCLEOTIDE SEQUENCE [LARGE SCALE GENOMIC DNA]</scope>
    <source>
        <strain evidence="2">KACC 14058</strain>
    </source>
</reference>
<gene>
    <name evidence="1" type="ORF">ACFOZ1_15225</name>
</gene>
<name>A0ABV8VX71_9BACI</name>
<dbReference type="Proteomes" id="UP001595880">
    <property type="component" value="Unassembled WGS sequence"/>
</dbReference>
<evidence type="ECO:0000313" key="1">
    <source>
        <dbReference type="EMBL" id="MFC4389132.1"/>
    </source>
</evidence>
<sequence length="16" mass="1942">MQTIVCRMKFNHACFI</sequence>